<keyword evidence="1" id="KW-0812">Transmembrane</keyword>
<evidence type="ECO:0000313" key="2">
    <source>
        <dbReference type="EMBL" id="SMF55385.1"/>
    </source>
</evidence>
<protein>
    <submittedName>
        <fullName evidence="2">Uncharacterized protein</fullName>
    </submittedName>
</protein>
<dbReference type="EMBL" id="FXAE01000049">
    <property type="protein sequence ID" value="SMF55385.1"/>
    <property type="molecule type" value="Genomic_DNA"/>
</dbReference>
<keyword evidence="1" id="KW-0472">Membrane</keyword>
<evidence type="ECO:0000256" key="1">
    <source>
        <dbReference type="SAM" id="Phobius"/>
    </source>
</evidence>
<dbReference type="RefSeq" id="WP_085279581.1">
    <property type="nucleotide sequence ID" value="NZ_FXAE01000049.1"/>
</dbReference>
<sequence>MLYAFLVGVGFSLVPFPTSGFFLIQVIFIFIRSLGMIVTIFAGILLLTEIYTHLKGFYGSLIQNLAIAAAVILALVLIFYWGLF</sequence>
<feature type="transmembrane region" description="Helical" evidence="1">
    <location>
        <begin position="60"/>
        <end position="83"/>
    </location>
</feature>
<accession>A0ABY1M1L8</accession>
<comment type="caution">
    <text evidence="2">The sequence shown here is derived from an EMBL/GenBank/DDBJ whole genome shotgun (WGS) entry which is preliminary data.</text>
</comment>
<name>A0ABY1M1L8_9BACL</name>
<proteinExistence type="predicted"/>
<feature type="transmembrane region" description="Helical" evidence="1">
    <location>
        <begin position="20"/>
        <end position="48"/>
    </location>
</feature>
<organism evidence="2 3">
    <name type="scientific">Paenibacillus barengoltzii J12</name>
    <dbReference type="NCBI Taxonomy" id="935846"/>
    <lineage>
        <taxon>Bacteria</taxon>
        <taxon>Bacillati</taxon>
        <taxon>Bacillota</taxon>
        <taxon>Bacilli</taxon>
        <taxon>Bacillales</taxon>
        <taxon>Paenibacillaceae</taxon>
        <taxon>Paenibacillus</taxon>
    </lineage>
</organism>
<gene>
    <name evidence="2" type="ORF">SAMN02744124_03655</name>
</gene>
<reference evidence="2 3" key="1">
    <citation type="submission" date="2017-04" db="EMBL/GenBank/DDBJ databases">
        <authorList>
            <person name="Varghese N."/>
            <person name="Submissions S."/>
        </authorList>
    </citation>
    <scope>NUCLEOTIDE SEQUENCE [LARGE SCALE GENOMIC DNA]</scope>
    <source>
        <strain evidence="2 3">J12</strain>
    </source>
</reference>
<keyword evidence="3" id="KW-1185">Reference proteome</keyword>
<keyword evidence="1" id="KW-1133">Transmembrane helix</keyword>
<evidence type="ECO:0000313" key="3">
    <source>
        <dbReference type="Proteomes" id="UP000192939"/>
    </source>
</evidence>
<dbReference type="Proteomes" id="UP000192939">
    <property type="component" value="Unassembled WGS sequence"/>
</dbReference>